<keyword evidence="9" id="KW-1185">Reference proteome</keyword>
<dbReference type="InterPro" id="IPR016032">
    <property type="entry name" value="Sig_transdc_resp-reg_C-effctor"/>
</dbReference>
<dbReference type="EMBL" id="FWZT01000015">
    <property type="protein sequence ID" value="SMF50226.1"/>
    <property type="molecule type" value="Genomic_DNA"/>
</dbReference>
<feature type="domain" description="OmpR/PhoB-type" evidence="7">
    <location>
        <begin position="134"/>
        <end position="231"/>
    </location>
</feature>
<dbReference type="AlphaFoldDB" id="A0A1Y6C939"/>
<dbReference type="GO" id="GO:0000156">
    <property type="term" value="F:phosphorelay response regulator activity"/>
    <property type="evidence" value="ECO:0007669"/>
    <property type="project" value="TreeGrafter"/>
</dbReference>
<dbReference type="InterPro" id="IPR001789">
    <property type="entry name" value="Sig_transdc_resp-reg_receiver"/>
</dbReference>
<dbReference type="GO" id="GO:0005829">
    <property type="term" value="C:cytosol"/>
    <property type="evidence" value="ECO:0007669"/>
    <property type="project" value="TreeGrafter"/>
</dbReference>
<evidence type="ECO:0000256" key="1">
    <source>
        <dbReference type="ARBA" id="ARBA00022553"/>
    </source>
</evidence>
<dbReference type="InterPro" id="IPR011006">
    <property type="entry name" value="CheY-like_superfamily"/>
</dbReference>
<gene>
    <name evidence="8" type="ORF">SAMN06296036_115170</name>
</gene>
<organism evidence="8 9">
    <name type="scientific">Pseudobacteriovorax antillogorgiicola</name>
    <dbReference type="NCBI Taxonomy" id="1513793"/>
    <lineage>
        <taxon>Bacteria</taxon>
        <taxon>Pseudomonadati</taxon>
        <taxon>Bdellovibrionota</taxon>
        <taxon>Oligoflexia</taxon>
        <taxon>Oligoflexales</taxon>
        <taxon>Pseudobacteriovoracaceae</taxon>
        <taxon>Pseudobacteriovorax</taxon>
    </lineage>
</organism>
<dbReference type="GO" id="GO:0006355">
    <property type="term" value="P:regulation of DNA-templated transcription"/>
    <property type="evidence" value="ECO:0007669"/>
    <property type="project" value="InterPro"/>
</dbReference>
<dbReference type="STRING" id="1513793.SAMN06296036_115170"/>
<dbReference type="PROSITE" id="PS51755">
    <property type="entry name" value="OMPR_PHOB"/>
    <property type="match status" value="1"/>
</dbReference>
<evidence type="ECO:0000259" key="7">
    <source>
        <dbReference type="PROSITE" id="PS51755"/>
    </source>
</evidence>
<protein>
    <submittedName>
        <fullName evidence="8">DNA-binding response regulator, OmpR family, contains REC and winged-helix (WHTH) domain</fullName>
    </submittedName>
</protein>
<dbReference type="PANTHER" id="PTHR48111">
    <property type="entry name" value="REGULATOR OF RPOS"/>
    <property type="match status" value="1"/>
</dbReference>
<dbReference type="InterPro" id="IPR036388">
    <property type="entry name" value="WH-like_DNA-bd_sf"/>
</dbReference>
<keyword evidence="2" id="KW-0902">Two-component regulatory system</keyword>
<feature type="DNA-binding region" description="OmpR/PhoB-type" evidence="5">
    <location>
        <begin position="134"/>
        <end position="231"/>
    </location>
</feature>
<dbReference type="PROSITE" id="PS50110">
    <property type="entry name" value="RESPONSE_REGULATORY"/>
    <property type="match status" value="1"/>
</dbReference>
<dbReference type="CDD" id="cd00383">
    <property type="entry name" value="trans_reg_C"/>
    <property type="match status" value="1"/>
</dbReference>
<proteinExistence type="predicted"/>
<evidence type="ECO:0000313" key="8">
    <source>
        <dbReference type="EMBL" id="SMF50226.1"/>
    </source>
</evidence>
<evidence type="ECO:0000256" key="2">
    <source>
        <dbReference type="ARBA" id="ARBA00023012"/>
    </source>
</evidence>
<dbReference type="GO" id="GO:0032993">
    <property type="term" value="C:protein-DNA complex"/>
    <property type="evidence" value="ECO:0007669"/>
    <property type="project" value="TreeGrafter"/>
</dbReference>
<evidence type="ECO:0000256" key="3">
    <source>
        <dbReference type="ARBA" id="ARBA00023125"/>
    </source>
</evidence>
<dbReference type="InterPro" id="IPR001867">
    <property type="entry name" value="OmpR/PhoB-type_DNA-bd"/>
</dbReference>
<dbReference type="RefSeq" id="WP_132319930.1">
    <property type="nucleotide sequence ID" value="NZ_FWZT01000015.1"/>
</dbReference>
<feature type="domain" description="Response regulatory" evidence="6">
    <location>
        <begin position="1"/>
        <end position="125"/>
    </location>
</feature>
<keyword evidence="3 5" id="KW-0238">DNA-binding</keyword>
<dbReference type="SUPFAM" id="SSF46894">
    <property type="entry name" value="C-terminal effector domain of the bipartite response regulators"/>
    <property type="match status" value="1"/>
</dbReference>
<dbReference type="SMART" id="SM00862">
    <property type="entry name" value="Trans_reg_C"/>
    <property type="match status" value="1"/>
</dbReference>
<feature type="modified residue" description="4-aspartylphosphate" evidence="4">
    <location>
        <position position="60"/>
    </location>
</feature>
<keyword evidence="1 4" id="KW-0597">Phosphoprotein</keyword>
<evidence type="ECO:0000313" key="9">
    <source>
        <dbReference type="Proteomes" id="UP000192907"/>
    </source>
</evidence>
<evidence type="ECO:0000256" key="5">
    <source>
        <dbReference type="PROSITE-ProRule" id="PRU01091"/>
    </source>
</evidence>
<name>A0A1Y6C939_9BACT</name>
<dbReference type="Pfam" id="PF00486">
    <property type="entry name" value="Trans_reg_C"/>
    <property type="match status" value="1"/>
</dbReference>
<dbReference type="Gene3D" id="3.40.50.2300">
    <property type="match status" value="1"/>
</dbReference>
<dbReference type="OrthoDB" id="9802426at2"/>
<dbReference type="SMART" id="SM00448">
    <property type="entry name" value="REC"/>
    <property type="match status" value="1"/>
</dbReference>
<dbReference type="PANTHER" id="PTHR48111:SF40">
    <property type="entry name" value="PHOSPHATE REGULON TRANSCRIPTIONAL REGULATORY PROTEIN PHOB"/>
    <property type="match status" value="1"/>
</dbReference>
<dbReference type="InterPro" id="IPR039420">
    <property type="entry name" value="WalR-like"/>
</dbReference>
<sequence>MEVERIGDIVESPYTISLDDDPIPAKIIEETLGVKCFSFARSDDLLRNAKRFEPMGAFIDIYLNGECGLDVVPTVRTLWPTTAIIVMTGDPDDNLVGQALASGADDFIRKPISPPEVLARLKARVEDRKDKSSYNLLKFGDIRIDLRNKSMSGLKGNVFLSNKELDLLAKMIRTSGVVVPKAVLKRELWGRTTVSDNALDRKIFEVRKALKSVSEKVELQSIYGVGMVLRLRTFEHDREILEDIDSKLQFS</sequence>
<accession>A0A1Y6C939</accession>
<dbReference type="Pfam" id="PF00072">
    <property type="entry name" value="Response_reg"/>
    <property type="match status" value="1"/>
</dbReference>
<dbReference type="GO" id="GO:0000976">
    <property type="term" value="F:transcription cis-regulatory region binding"/>
    <property type="evidence" value="ECO:0007669"/>
    <property type="project" value="TreeGrafter"/>
</dbReference>
<dbReference type="CDD" id="cd00156">
    <property type="entry name" value="REC"/>
    <property type="match status" value="1"/>
</dbReference>
<dbReference type="SUPFAM" id="SSF52172">
    <property type="entry name" value="CheY-like"/>
    <property type="match status" value="1"/>
</dbReference>
<dbReference type="Gene3D" id="1.10.10.10">
    <property type="entry name" value="Winged helix-like DNA-binding domain superfamily/Winged helix DNA-binding domain"/>
    <property type="match status" value="1"/>
</dbReference>
<evidence type="ECO:0000256" key="4">
    <source>
        <dbReference type="PROSITE-ProRule" id="PRU00169"/>
    </source>
</evidence>
<reference evidence="9" key="1">
    <citation type="submission" date="2017-04" db="EMBL/GenBank/DDBJ databases">
        <authorList>
            <person name="Varghese N."/>
            <person name="Submissions S."/>
        </authorList>
    </citation>
    <scope>NUCLEOTIDE SEQUENCE [LARGE SCALE GENOMIC DNA]</scope>
    <source>
        <strain evidence="9">RKEM611</strain>
    </source>
</reference>
<dbReference type="Proteomes" id="UP000192907">
    <property type="component" value="Unassembled WGS sequence"/>
</dbReference>
<evidence type="ECO:0000259" key="6">
    <source>
        <dbReference type="PROSITE" id="PS50110"/>
    </source>
</evidence>